<dbReference type="Proteomes" id="UP001153069">
    <property type="component" value="Unassembled WGS sequence"/>
</dbReference>
<keyword evidence="11" id="KW-1185">Reference proteome</keyword>
<dbReference type="SUPFAM" id="SSF55073">
    <property type="entry name" value="Nucleotide cyclase"/>
    <property type="match status" value="1"/>
</dbReference>
<dbReference type="PANTHER" id="PTHR11920">
    <property type="entry name" value="GUANYLYL CYCLASE"/>
    <property type="match status" value="1"/>
</dbReference>
<evidence type="ECO:0000256" key="8">
    <source>
        <dbReference type="SAM" id="Phobius"/>
    </source>
</evidence>
<feature type="compositionally biased region" description="Basic and acidic residues" evidence="7">
    <location>
        <begin position="21"/>
        <end position="35"/>
    </location>
</feature>
<evidence type="ECO:0000313" key="11">
    <source>
        <dbReference type="Proteomes" id="UP001153069"/>
    </source>
</evidence>
<dbReference type="InterPro" id="IPR001054">
    <property type="entry name" value="A/G_cyclase"/>
</dbReference>
<evidence type="ECO:0000259" key="9">
    <source>
        <dbReference type="PROSITE" id="PS50125"/>
    </source>
</evidence>
<keyword evidence="10" id="KW-0675">Receptor</keyword>
<dbReference type="GO" id="GO:0004383">
    <property type="term" value="F:guanylate cyclase activity"/>
    <property type="evidence" value="ECO:0007669"/>
    <property type="project" value="TreeGrafter"/>
</dbReference>
<dbReference type="PROSITE" id="PS50125">
    <property type="entry name" value="GUANYLATE_CYCLASE_2"/>
    <property type="match status" value="1"/>
</dbReference>
<dbReference type="GO" id="GO:0035556">
    <property type="term" value="P:intracellular signal transduction"/>
    <property type="evidence" value="ECO:0007669"/>
    <property type="project" value="InterPro"/>
</dbReference>
<keyword evidence="5 8" id="KW-0472">Membrane</keyword>
<evidence type="ECO:0000256" key="1">
    <source>
        <dbReference type="ARBA" id="ARBA00004370"/>
    </source>
</evidence>
<dbReference type="InterPro" id="IPR029787">
    <property type="entry name" value="Nucleotide_cyclase"/>
</dbReference>
<dbReference type="CDD" id="cd07302">
    <property type="entry name" value="CHD"/>
    <property type="match status" value="1"/>
</dbReference>
<comment type="caution">
    <text evidence="10">The sequence shown here is derived from an EMBL/GenBank/DDBJ whole genome shotgun (WGS) entry which is preliminary data.</text>
</comment>
<comment type="subcellular location">
    <subcellularLocation>
        <location evidence="1">Membrane</location>
    </subcellularLocation>
</comment>
<organism evidence="10 11">
    <name type="scientific">Seminavis robusta</name>
    <dbReference type="NCBI Taxonomy" id="568900"/>
    <lineage>
        <taxon>Eukaryota</taxon>
        <taxon>Sar</taxon>
        <taxon>Stramenopiles</taxon>
        <taxon>Ochrophyta</taxon>
        <taxon>Bacillariophyta</taxon>
        <taxon>Bacillariophyceae</taxon>
        <taxon>Bacillariophycidae</taxon>
        <taxon>Naviculales</taxon>
        <taxon>Naviculaceae</taxon>
        <taxon>Seminavis</taxon>
    </lineage>
</organism>
<feature type="region of interest" description="Disordered" evidence="7">
    <location>
        <begin position="1"/>
        <end position="38"/>
    </location>
</feature>
<proteinExistence type="predicted"/>
<dbReference type="AlphaFoldDB" id="A0A9N8EWA3"/>
<evidence type="ECO:0000256" key="3">
    <source>
        <dbReference type="ARBA" id="ARBA00022741"/>
    </source>
</evidence>
<feature type="transmembrane region" description="Helical" evidence="8">
    <location>
        <begin position="422"/>
        <end position="442"/>
    </location>
</feature>
<protein>
    <submittedName>
        <fullName evidence="10">Receptor-type guanylate cyclase gcy</fullName>
    </submittedName>
</protein>
<dbReference type="Gene3D" id="3.30.70.1230">
    <property type="entry name" value="Nucleotide cyclase"/>
    <property type="match status" value="1"/>
</dbReference>
<gene>
    <name evidence="10" type="ORF">SEMRO_2472_G328670.1</name>
</gene>
<feature type="transmembrane region" description="Helical" evidence="8">
    <location>
        <begin position="53"/>
        <end position="72"/>
    </location>
</feature>
<evidence type="ECO:0000256" key="6">
    <source>
        <dbReference type="ARBA" id="ARBA00023239"/>
    </source>
</evidence>
<keyword evidence="6" id="KW-0456">Lyase</keyword>
<dbReference type="PANTHER" id="PTHR11920:SF335">
    <property type="entry name" value="GUANYLATE CYCLASE"/>
    <property type="match status" value="1"/>
</dbReference>
<dbReference type="InterPro" id="IPR050401">
    <property type="entry name" value="Cyclic_nucleotide_synthase"/>
</dbReference>
<name>A0A9N8EWA3_9STRA</name>
<reference evidence="10" key="1">
    <citation type="submission" date="2020-06" db="EMBL/GenBank/DDBJ databases">
        <authorList>
            <consortium name="Plant Systems Biology data submission"/>
        </authorList>
    </citation>
    <scope>NUCLEOTIDE SEQUENCE</scope>
    <source>
        <strain evidence="10">D6</strain>
    </source>
</reference>
<evidence type="ECO:0000256" key="7">
    <source>
        <dbReference type="SAM" id="MobiDB-lite"/>
    </source>
</evidence>
<accession>A0A9N8EWA3</accession>
<sequence length="771" mass="86363">MSTSHNSDNDDERSLSIYSECEGRPDDKHVDEEGTARPSLAEMETRAVQWSKLLVFVVLLTAASAVTISVYLKSSRTEEEAFQDTFEEYTEQIISTVHRNAQSKLEAVGAIALQIQAYAITEGKTWPNVTVPFFEEHIMATQSLTDAYGVQLFPVVTNETRAAWEEYSVENRGWLNDSYAAQRHVYGEDQRILQRIQSGLFAGISNKIFGTTFNADKHPIIDPSPGPFFPQWQTAAASWYYQTTVNSNYGNFEDFFNQTQIVMETSTAAYGMAWSDGNVPGYISTMLYPIFDSFYGTNGTTSPQVVAFTAIDLYWQAFIERILPPGADGIYVVMENAPPCDQSFTFEIRGNIATFVDDGDQHEVTPEFDAMKTSFVFGSPLMEPIASLTYTGRPLYDDFCPYTFHIYPSQELKDKYVTTKPMWYAVIVCGVFLFTSLVFLTYDWLVERRQRLVLSSANEADAVVSSLFPSSVKERLYENERTSMALKQQQQQQEQQSTRYSSGGAILKNNNNENTVKEFMGTANPNNKSDSALQQEVSPIAELYPETTIMFADLVGFTSWSANRQPNEVFVLLETLYGLFDAAAARRGVFKVETIGDCYVAVTGLPKPQEQHALIMVKFADDCRLKMRQELHSLAETLGPKTLDLALRTGLHSGPVTAGVLRGEKARFQLFGDTMNTAARMESNSAPNRIHVSEATAQLLRKAGKSHWVNKRETKIHAKGKGEMQTYWIDTRSGGSVRSGLSVSTYSMADPYNASVSEFQTEPGRMDALHF</sequence>
<feature type="region of interest" description="Disordered" evidence="7">
    <location>
        <begin position="483"/>
        <end position="507"/>
    </location>
</feature>
<dbReference type="Pfam" id="PF00211">
    <property type="entry name" value="Guanylate_cyc"/>
    <property type="match status" value="1"/>
</dbReference>
<dbReference type="GO" id="GO:0000166">
    <property type="term" value="F:nucleotide binding"/>
    <property type="evidence" value="ECO:0007669"/>
    <property type="project" value="UniProtKB-KW"/>
</dbReference>
<evidence type="ECO:0000256" key="5">
    <source>
        <dbReference type="ARBA" id="ARBA00023136"/>
    </source>
</evidence>
<dbReference type="GO" id="GO:0004016">
    <property type="term" value="F:adenylate cyclase activity"/>
    <property type="evidence" value="ECO:0007669"/>
    <property type="project" value="TreeGrafter"/>
</dbReference>
<evidence type="ECO:0000313" key="10">
    <source>
        <dbReference type="EMBL" id="CAB9529342.1"/>
    </source>
</evidence>
<feature type="domain" description="Guanylate cyclase" evidence="9">
    <location>
        <begin position="548"/>
        <end position="682"/>
    </location>
</feature>
<dbReference type="GO" id="GO:0001653">
    <property type="term" value="F:peptide receptor activity"/>
    <property type="evidence" value="ECO:0007669"/>
    <property type="project" value="TreeGrafter"/>
</dbReference>
<dbReference type="GO" id="GO:0007168">
    <property type="term" value="P:receptor guanylyl cyclase signaling pathway"/>
    <property type="evidence" value="ECO:0007669"/>
    <property type="project" value="TreeGrafter"/>
</dbReference>
<dbReference type="SMART" id="SM00044">
    <property type="entry name" value="CYCc"/>
    <property type="match status" value="1"/>
</dbReference>
<dbReference type="GO" id="GO:0005886">
    <property type="term" value="C:plasma membrane"/>
    <property type="evidence" value="ECO:0007669"/>
    <property type="project" value="TreeGrafter"/>
</dbReference>
<keyword evidence="2 8" id="KW-0812">Transmembrane</keyword>
<evidence type="ECO:0000256" key="2">
    <source>
        <dbReference type="ARBA" id="ARBA00022692"/>
    </source>
</evidence>
<dbReference type="EMBL" id="CAICTM010002470">
    <property type="protein sequence ID" value="CAB9529342.1"/>
    <property type="molecule type" value="Genomic_DNA"/>
</dbReference>
<evidence type="ECO:0000256" key="4">
    <source>
        <dbReference type="ARBA" id="ARBA00022989"/>
    </source>
</evidence>
<keyword evidence="4 8" id="KW-1133">Transmembrane helix</keyword>
<keyword evidence="3" id="KW-0547">Nucleotide-binding</keyword>